<protein>
    <submittedName>
        <fullName evidence="1">Uncharacterized protein</fullName>
    </submittedName>
</protein>
<gene>
    <name evidence="1" type="ORF">E1757_04585</name>
</gene>
<organism evidence="1 2">
    <name type="scientific">Paenibacillus piri</name>
    <dbReference type="NCBI Taxonomy" id="2547395"/>
    <lineage>
        <taxon>Bacteria</taxon>
        <taxon>Bacillati</taxon>
        <taxon>Bacillota</taxon>
        <taxon>Bacilli</taxon>
        <taxon>Bacillales</taxon>
        <taxon>Paenibacillaceae</taxon>
        <taxon>Paenibacillus</taxon>
    </lineage>
</organism>
<reference evidence="1 2" key="1">
    <citation type="submission" date="2019-03" db="EMBL/GenBank/DDBJ databases">
        <title>This is whole genome sequence of Paenibacillus sp MS74 strain.</title>
        <authorList>
            <person name="Trinh H.N."/>
        </authorList>
    </citation>
    <scope>NUCLEOTIDE SEQUENCE [LARGE SCALE GENOMIC DNA]</scope>
    <source>
        <strain evidence="1 2">MS74</strain>
    </source>
</reference>
<accession>A0A4R5KZ41</accession>
<name>A0A4R5KZ41_9BACL</name>
<dbReference type="RefSeq" id="WP_133225603.1">
    <property type="nucleotide sequence ID" value="NZ_SMRT01000001.1"/>
</dbReference>
<proteinExistence type="predicted"/>
<evidence type="ECO:0000313" key="1">
    <source>
        <dbReference type="EMBL" id="TDG00893.1"/>
    </source>
</evidence>
<dbReference type="EMBL" id="SMRT01000001">
    <property type="protein sequence ID" value="TDG00893.1"/>
    <property type="molecule type" value="Genomic_DNA"/>
</dbReference>
<dbReference type="AlphaFoldDB" id="A0A4R5KZ41"/>
<dbReference type="Proteomes" id="UP000295636">
    <property type="component" value="Unassembled WGS sequence"/>
</dbReference>
<comment type="caution">
    <text evidence="1">The sequence shown here is derived from an EMBL/GenBank/DDBJ whole genome shotgun (WGS) entry which is preliminary data.</text>
</comment>
<dbReference type="OrthoDB" id="2628798at2"/>
<keyword evidence="2" id="KW-1185">Reference proteome</keyword>
<sequence length="87" mass="10146">MDFVMTIGVERLSTRDWQLIVSIITRLYEDNEFFLSFEARDGKTVVTDGDGNHLCSVDKLLFPRKVWAIYGNDGKTEYYTVLLPEEY</sequence>
<evidence type="ECO:0000313" key="2">
    <source>
        <dbReference type="Proteomes" id="UP000295636"/>
    </source>
</evidence>